<gene>
    <name evidence="3" type="ORF">Ddye_024302</name>
</gene>
<dbReference type="AlphaFoldDB" id="A0AAD9WSU3"/>
<comment type="caution">
    <text evidence="3">The sequence shown here is derived from an EMBL/GenBank/DDBJ whole genome shotgun (WGS) entry which is preliminary data.</text>
</comment>
<dbReference type="PANTHER" id="PTHR31286">
    <property type="entry name" value="GLYCINE-RICH CELL WALL STRUCTURAL PROTEIN 1.8-LIKE"/>
    <property type="match status" value="1"/>
</dbReference>
<dbReference type="InterPro" id="IPR025836">
    <property type="entry name" value="Zn_knuckle_CX2CX4HX4C"/>
</dbReference>
<feature type="compositionally biased region" description="Basic and acidic residues" evidence="1">
    <location>
        <begin position="230"/>
        <end position="242"/>
    </location>
</feature>
<sequence length="367" mass="41331">MEDVFMFDAQPESVTIEVGKEKPPDSKNSAKRARSQEAEEGFPLRKTGSKSFKTKLLSASSPDSWKGFGTGKQKLTIEDGDISYLDGPNGTLMKLSEELKLKLCKPWENALILKRPNFVPREEEITRMPVWVRLSRLPMEWIDVNLLWKMCGSLGTTFKIDPITESQARGRFVRICVEIDTTKPLKSNINIEDKIIKVEYENLGLICFGCGRVGHGKEWCKKGIVDSKVDDKPTEEENRGDTNKSNPYGPWMQVSYGKNYKNNLGNKYGNRGIFDGKRNGYHDNVGKVGSSAKQDHASQTVGEDKKRQSLEHDRSLDSVGIDSQVKSSAIATKNNRLNFKKENGSRFAVLNDYVDVEEAEEELQGHT</sequence>
<dbReference type="EMBL" id="JANJYI010000007">
    <property type="protein sequence ID" value="KAK2642539.1"/>
    <property type="molecule type" value="Genomic_DNA"/>
</dbReference>
<keyword evidence="4" id="KW-1185">Reference proteome</keyword>
<proteinExistence type="predicted"/>
<feature type="region of interest" description="Disordered" evidence="1">
    <location>
        <begin position="12"/>
        <end position="44"/>
    </location>
</feature>
<protein>
    <recommendedName>
        <fullName evidence="2">Zinc knuckle CX2CX4HX4C domain-containing protein</fullName>
    </recommendedName>
</protein>
<feature type="region of interest" description="Disordered" evidence="1">
    <location>
        <begin position="280"/>
        <end position="315"/>
    </location>
</feature>
<evidence type="ECO:0000256" key="1">
    <source>
        <dbReference type="SAM" id="MobiDB-lite"/>
    </source>
</evidence>
<dbReference type="PANTHER" id="PTHR31286:SF99">
    <property type="entry name" value="DUF4283 DOMAIN-CONTAINING PROTEIN"/>
    <property type="match status" value="1"/>
</dbReference>
<dbReference type="InterPro" id="IPR040256">
    <property type="entry name" value="At4g02000-like"/>
</dbReference>
<evidence type="ECO:0000313" key="3">
    <source>
        <dbReference type="EMBL" id="KAK2642539.1"/>
    </source>
</evidence>
<feature type="compositionally biased region" description="Basic and acidic residues" evidence="1">
    <location>
        <begin position="302"/>
        <end position="315"/>
    </location>
</feature>
<evidence type="ECO:0000259" key="2">
    <source>
        <dbReference type="Pfam" id="PF14392"/>
    </source>
</evidence>
<dbReference type="Proteomes" id="UP001280121">
    <property type="component" value="Unassembled WGS sequence"/>
</dbReference>
<evidence type="ECO:0000313" key="4">
    <source>
        <dbReference type="Proteomes" id="UP001280121"/>
    </source>
</evidence>
<feature type="domain" description="Zinc knuckle CX2CX4HX4C" evidence="2">
    <location>
        <begin position="179"/>
        <end position="222"/>
    </location>
</feature>
<organism evidence="3 4">
    <name type="scientific">Dipteronia dyeriana</name>
    <dbReference type="NCBI Taxonomy" id="168575"/>
    <lineage>
        <taxon>Eukaryota</taxon>
        <taxon>Viridiplantae</taxon>
        <taxon>Streptophyta</taxon>
        <taxon>Embryophyta</taxon>
        <taxon>Tracheophyta</taxon>
        <taxon>Spermatophyta</taxon>
        <taxon>Magnoliopsida</taxon>
        <taxon>eudicotyledons</taxon>
        <taxon>Gunneridae</taxon>
        <taxon>Pentapetalae</taxon>
        <taxon>rosids</taxon>
        <taxon>malvids</taxon>
        <taxon>Sapindales</taxon>
        <taxon>Sapindaceae</taxon>
        <taxon>Hippocastanoideae</taxon>
        <taxon>Acereae</taxon>
        <taxon>Dipteronia</taxon>
    </lineage>
</organism>
<name>A0AAD9WSU3_9ROSI</name>
<dbReference type="Pfam" id="PF14392">
    <property type="entry name" value="zf-CCHC_4"/>
    <property type="match status" value="1"/>
</dbReference>
<feature type="region of interest" description="Disordered" evidence="1">
    <location>
        <begin position="230"/>
        <end position="251"/>
    </location>
</feature>
<reference evidence="3" key="1">
    <citation type="journal article" date="2023" name="Plant J.">
        <title>Genome sequences and population genomics provide insights into the demographic history, inbreeding, and mutation load of two 'living fossil' tree species of Dipteronia.</title>
        <authorList>
            <person name="Feng Y."/>
            <person name="Comes H.P."/>
            <person name="Chen J."/>
            <person name="Zhu S."/>
            <person name="Lu R."/>
            <person name="Zhang X."/>
            <person name="Li P."/>
            <person name="Qiu J."/>
            <person name="Olsen K.M."/>
            <person name="Qiu Y."/>
        </authorList>
    </citation>
    <scope>NUCLEOTIDE SEQUENCE</scope>
    <source>
        <strain evidence="3">KIB01</strain>
    </source>
</reference>
<accession>A0AAD9WSU3</accession>